<dbReference type="GO" id="GO:0004315">
    <property type="term" value="F:3-oxoacyl-[acyl-carrier-protein] synthase activity"/>
    <property type="evidence" value="ECO:0007669"/>
    <property type="project" value="InterPro"/>
</dbReference>
<dbReference type="InterPro" id="IPR050091">
    <property type="entry name" value="PKS_NRPS_Biosynth_Enz"/>
</dbReference>
<dbReference type="GO" id="GO:0006633">
    <property type="term" value="P:fatty acid biosynthetic process"/>
    <property type="evidence" value="ECO:0007669"/>
    <property type="project" value="InterPro"/>
</dbReference>
<dbReference type="Proteomes" id="UP000218824">
    <property type="component" value="Chromosome"/>
</dbReference>
<dbReference type="InterPro" id="IPR049551">
    <property type="entry name" value="PKS_DH_C"/>
</dbReference>
<dbReference type="Gene3D" id="3.40.50.720">
    <property type="entry name" value="NAD(P)-binding Rossmann-like Domain"/>
    <property type="match status" value="1"/>
</dbReference>
<dbReference type="Pfam" id="PF08659">
    <property type="entry name" value="KR"/>
    <property type="match status" value="1"/>
</dbReference>
<evidence type="ECO:0000256" key="3">
    <source>
        <dbReference type="ARBA" id="ARBA00022450"/>
    </source>
</evidence>
<protein>
    <submittedName>
        <fullName evidence="11">Modular polyketide synthase</fullName>
    </submittedName>
</protein>
<dbReference type="GO" id="GO:0005886">
    <property type="term" value="C:plasma membrane"/>
    <property type="evidence" value="ECO:0007669"/>
    <property type="project" value="TreeGrafter"/>
</dbReference>
<name>A0AAU9AWB7_LYSEN</name>
<keyword evidence="4" id="KW-0597">Phosphoprotein</keyword>
<accession>A0AAU9AWB7</accession>
<keyword evidence="5" id="KW-0808">Transferase</keyword>
<feature type="active site" description="Proton donor; for dehydratase activity" evidence="7">
    <location>
        <position position="1099"/>
    </location>
</feature>
<dbReference type="InterPro" id="IPR036736">
    <property type="entry name" value="ACP-like_sf"/>
</dbReference>
<dbReference type="InterPro" id="IPR032821">
    <property type="entry name" value="PKS_assoc"/>
</dbReference>
<dbReference type="InterPro" id="IPR014043">
    <property type="entry name" value="Acyl_transferase_dom"/>
</dbReference>
<dbReference type="InterPro" id="IPR014031">
    <property type="entry name" value="Ketoacyl_synth_C"/>
</dbReference>
<dbReference type="InterPro" id="IPR057326">
    <property type="entry name" value="KR_dom"/>
</dbReference>
<dbReference type="InterPro" id="IPR049552">
    <property type="entry name" value="PKS_DH_N"/>
</dbReference>
<evidence type="ECO:0000256" key="2">
    <source>
        <dbReference type="ARBA" id="ARBA00006484"/>
    </source>
</evidence>
<dbReference type="SUPFAM" id="SSF55048">
    <property type="entry name" value="Probable ACP-binding domain of malonyl-CoA ACP transacylase"/>
    <property type="match status" value="1"/>
</dbReference>
<dbReference type="Pfam" id="PF00698">
    <property type="entry name" value="Acyl_transf_1"/>
    <property type="match status" value="1"/>
</dbReference>
<dbReference type="InterPro" id="IPR009081">
    <property type="entry name" value="PP-bd_ACP"/>
</dbReference>
<dbReference type="InterPro" id="IPR013968">
    <property type="entry name" value="PKS_KR"/>
</dbReference>
<evidence type="ECO:0000256" key="1">
    <source>
        <dbReference type="ARBA" id="ARBA00005194"/>
    </source>
</evidence>
<dbReference type="Gene3D" id="3.40.47.10">
    <property type="match status" value="1"/>
</dbReference>
<comment type="pathway">
    <text evidence="1">Lipid metabolism; fatty acid biosynthesis.</text>
</comment>
<dbReference type="InterPro" id="IPR036291">
    <property type="entry name" value="NAD(P)-bd_dom_sf"/>
</dbReference>
<dbReference type="SUPFAM" id="SSF47336">
    <property type="entry name" value="ACP-like"/>
    <property type="match status" value="1"/>
</dbReference>
<dbReference type="PANTHER" id="PTHR43775:SF37">
    <property type="entry name" value="SI:DKEY-61P9.11"/>
    <property type="match status" value="1"/>
</dbReference>
<keyword evidence="3" id="KW-0596">Phosphopantetheine</keyword>
<comment type="function">
    <text evidence="6">Involved in production of the polyketide antibiotic thailandamide.</text>
</comment>
<dbReference type="GeneID" id="83065627"/>
<dbReference type="PROSITE" id="PS00606">
    <property type="entry name" value="KS3_1"/>
    <property type="match status" value="1"/>
</dbReference>
<dbReference type="Pfam" id="PF14765">
    <property type="entry name" value="PS-DH"/>
    <property type="match status" value="1"/>
</dbReference>
<dbReference type="InterPro" id="IPR014030">
    <property type="entry name" value="Ketoacyl_synth_N"/>
</dbReference>
<dbReference type="Gene3D" id="3.40.366.10">
    <property type="entry name" value="Malonyl-Coenzyme A Acyl Carrier Protein, domain 2"/>
    <property type="match status" value="1"/>
</dbReference>
<dbReference type="SUPFAM" id="SSF53901">
    <property type="entry name" value="Thiolase-like"/>
    <property type="match status" value="1"/>
</dbReference>
<dbReference type="CDD" id="cd08955">
    <property type="entry name" value="KR_2_FAS_SDR_x"/>
    <property type="match status" value="1"/>
</dbReference>
<dbReference type="InterPro" id="IPR018201">
    <property type="entry name" value="Ketoacyl_synth_AS"/>
</dbReference>
<dbReference type="InterPro" id="IPR016035">
    <property type="entry name" value="Acyl_Trfase/lysoPLipase"/>
</dbReference>
<dbReference type="GO" id="GO:0004312">
    <property type="term" value="F:fatty acid synthase activity"/>
    <property type="evidence" value="ECO:0007669"/>
    <property type="project" value="TreeGrafter"/>
</dbReference>
<dbReference type="Pfam" id="PF16197">
    <property type="entry name" value="KAsynt_C_assoc"/>
    <property type="match status" value="1"/>
</dbReference>
<dbReference type="EMBL" id="AP014940">
    <property type="protein sequence ID" value="BAV99309.1"/>
    <property type="molecule type" value="Genomic_DNA"/>
</dbReference>
<dbReference type="SUPFAM" id="SSF51735">
    <property type="entry name" value="NAD(P)-binding Rossmann-fold domains"/>
    <property type="match status" value="2"/>
</dbReference>
<dbReference type="PROSITE" id="PS50075">
    <property type="entry name" value="CARRIER"/>
    <property type="match status" value="1"/>
</dbReference>
<feature type="domain" description="PKS/mFAS DH" evidence="10">
    <location>
        <begin position="891"/>
        <end position="1182"/>
    </location>
</feature>
<evidence type="ECO:0000256" key="4">
    <source>
        <dbReference type="ARBA" id="ARBA00022553"/>
    </source>
</evidence>
<feature type="domain" description="Carrier" evidence="8">
    <location>
        <begin position="1708"/>
        <end position="1782"/>
    </location>
</feature>
<sequence length="1819" mass="193635">METFTGINASVAIVGIGCRFPGGGNDPETFWDKLSQGIDCIGEVPADRWHRDNFYHPRKGVRGKSATRWGGFVDGIDRFDAGFFGISPREAAVMDPQQRLLLEVCWEAFEDAGIVPSSLHERAVGVYMGGFTLDYMLQQLGNADYRNVEAHTATGSMMTLLAARLSYVFGLRGPCMSIDTACSSSMVAVHLACQSLRNGESDIALAGGVNALLGPAYTIAESQAGMLSPTGRSRAFDSRADGYVRGEGGGIVVLKRLDDALAAGDHIYATIRATQSNQDGRSQGITVPSADAQRLLMRAALAAADATPAQIDYVEAHGTGTPVGDPIEAGAIGSVMSEGRDPAEPCLIGSVKTNIGHTEAAAGVAALIKTALVLERGQVPPHLHFLEPNAQIDLQALKLRVPTGLTALPHRDGATLAAVNSFGFGGSNAHAILASAPAPTASAQPEPAAAGPWLLPLSARHPDALSALAGRYADRLERGGALADVALQDLSRAAALGREHHPHRACVAADSAEQLAQRLRALADEGRSDGAWTSDTPVQSAPGLVFVYSGSGPQWWGMGQQLYRREPVFKAAVDRCAQLFAQVAGWDLLPHMLAESETARANDTDVVQSAGFILQVGLTELLAQWGVRPAAIVGHSLGEIAAAYAAGCLSLEDAVCVIHHRSRLLHRMAGHGAMLAVGLAREQAQAAIDALADPTVSIAAINGPAQVTVAGSLDGIERLQAELAARELFVRRLRVQVPFHSCYMDGLREEMLACTAAVAPREPQVPLYSTVSGQRVDGHLHDNAYWFANMREPVRFSDAVTAILAEGGAHFVEISPHPVLASSLGECANAADRAVRTTATLHRERDESERIAAAVAELYCAGTAPDWSQRLPRGAHVRLPTYPWRKERHWHESPGSARARLQALPHPLLQRRIDHDLPSWESDLDSPQLEFLQDHQLDGTVVFPGAGYADMALTAARTLHGGDARLALADIRFERALYLSQEQAATLRVGLDADTGAVRIASRGEDERWRTHCTGRIEFDTDARPAPADLDALRARCPRDIAAEDCYAYFRSVGLQYGPTFRGLAGLRQGEGEALARVAVPAALHASLDRFHLHPAVLDLCFQTLAAALPLQVEGSKVYMPTGFARGRSYGAFAPDLYIHARVTRREDDRIHGDVRVYAPDGELLLEVADCAAKVLGGAGGFIETPQRLYAPAWREAELPAATAMAPGAWLLRGDGALAAAVAAELRARGHACIELSAEPGFAADDVEAWSRALDAHAAALRGVIDLVPPAPAEPDAAQAMALLAERCLPTFDAVRALARRVAAEKPKLWIATQAAQRVLAGDRADPFAGAVWGLGRIVGHGEHIDLWGGAVDLDGRDAASDARNLVDECLATRREDQIAWRDGRRYSLQLEDSGVDAAPDALPALRADASYLITGGLGALGLEIAAWLVERGARHLILIGRTPPPPRAQWRDLPEGHAQAGLVARLLELERAGASVAVECFDIADAAALDALIARLGGECRPPIRGVIHSAGVARPQLLAQSDHAEFLSAFPPKAVGAWNLHRAFAARPLDFFVLFSSVAAQVASMGQGNYAAANNFLDLLAQHRRAQGLPALSVGWGPWGDVGMAIKLDLTTFFHDRGLYPMSAEQGCRALGRLLTAPELPHAVVLGAKWTRVGETSPLGIAAPHIQALVEAERQEDAQAGAGSGEDKVDIHLRLAQCEDEPALARTLAEYVRELACRILRADPSALGLDESLSQLGLDSMMAIEMKNRIEHSLRVGLSVLELLKGASPNQLGALLAAQIQADRLAAQDAAVAEVLAQMSELSDDQLESLLAGGDEA</sequence>
<dbReference type="InterPro" id="IPR042104">
    <property type="entry name" value="PKS_dehydratase_sf"/>
</dbReference>
<dbReference type="PANTHER" id="PTHR43775">
    <property type="entry name" value="FATTY ACID SYNTHASE"/>
    <property type="match status" value="1"/>
</dbReference>
<dbReference type="InterPro" id="IPR016039">
    <property type="entry name" value="Thiolase-like"/>
</dbReference>
<dbReference type="SMART" id="SM00826">
    <property type="entry name" value="PKS_DH"/>
    <property type="match status" value="1"/>
</dbReference>
<dbReference type="Gene3D" id="1.10.1200.10">
    <property type="entry name" value="ACP-like"/>
    <property type="match status" value="1"/>
</dbReference>
<feature type="region of interest" description="C-terminal hotdog fold" evidence="7">
    <location>
        <begin position="1038"/>
        <end position="1182"/>
    </location>
</feature>
<comment type="similarity">
    <text evidence="2">Belongs to the short-chain dehydrogenases/reductases (SDR) family.</text>
</comment>
<evidence type="ECO:0000259" key="10">
    <source>
        <dbReference type="PROSITE" id="PS52019"/>
    </source>
</evidence>
<evidence type="ECO:0000313" key="11">
    <source>
        <dbReference type="EMBL" id="BAV99309.1"/>
    </source>
</evidence>
<dbReference type="FunFam" id="3.40.366.10:FF:000002">
    <property type="entry name" value="Probable polyketide synthase 2"/>
    <property type="match status" value="1"/>
</dbReference>
<reference evidence="11 12" key="1">
    <citation type="journal article" date="2017" name="DNA Res.">
        <title>Complete genome sequence and expression profile of the commercial lytic enzyme producer Lysobacter enzymogenes M497-1.</title>
        <authorList>
            <person name="Takami H."/>
            <person name="Toyoda A."/>
            <person name="Uchiyama I."/>
            <person name="Itoh T."/>
            <person name="Takaki Y."/>
            <person name="Arai W."/>
            <person name="Nishi S."/>
            <person name="Kawai M."/>
            <person name="Shinya K."/>
            <person name="Ikeda H."/>
        </authorList>
    </citation>
    <scope>NUCLEOTIDE SEQUENCE [LARGE SCALE GENOMIC DNA]</scope>
    <source>
        <strain evidence="11 12">M497-1</strain>
    </source>
</reference>
<dbReference type="Pfam" id="PF00109">
    <property type="entry name" value="ketoacyl-synt"/>
    <property type="match status" value="1"/>
</dbReference>
<dbReference type="Pfam" id="PF21089">
    <property type="entry name" value="PKS_DH_N"/>
    <property type="match status" value="1"/>
</dbReference>
<dbReference type="Pfam" id="PF02801">
    <property type="entry name" value="Ketoacyl-synt_C"/>
    <property type="match status" value="1"/>
</dbReference>
<dbReference type="PROSITE" id="PS52019">
    <property type="entry name" value="PKS_MFAS_DH"/>
    <property type="match status" value="1"/>
</dbReference>
<dbReference type="GO" id="GO:0005737">
    <property type="term" value="C:cytoplasm"/>
    <property type="evidence" value="ECO:0007669"/>
    <property type="project" value="TreeGrafter"/>
</dbReference>
<dbReference type="SMART" id="SM00825">
    <property type="entry name" value="PKS_KS"/>
    <property type="match status" value="1"/>
</dbReference>
<evidence type="ECO:0000256" key="6">
    <source>
        <dbReference type="ARBA" id="ARBA00054155"/>
    </source>
</evidence>
<dbReference type="SMART" id="SM00822">
    <property type="entry name" value="PKS_KR"/>
    <property type="match status" value="1"/>
</dbReference>
<organism evidence="11 12">
    <name type="scientific">Lysobacter enzymogenes</name>
    <dbReference type="NCBI Taxonomy" id="69"/>
    <lineage>
        <taxon>Bacteria</taxon>
        <taxon>Pseudomonadati</taxon>
        <taxon>Pseudomonadota</taxon>
        <taxon>Gammaproteobacteria</taxon>
        <taxon>Lysobacterales</taxon>
        <taxon>Lysobacteraceae</taxon>
        <taxon>Lysobacter</taxon>
    </lineage>
</organism>
<dbReference type="InterPro" id="IPR049900">
    <property type="entry name" value="PKS_mFAS_DH"/>
</dbReference>
<dbReference type="KEGG" id="lem:LEN_3822"/>
<evidence type="ECO:0000259" key="8">
    <source>
        <dbReference type="PROSITE" id="PS50075"/>
    </source>
</evidence>
<dbReference type="FunFam" id="3.40.47.10:FF:000019">
    <property type="entry name" value="Polyketide synthase type I"/>
    <property type="match status" value="1"/>
</dbReference>
<dbReference type="RefSeq" id="WP_096379728.1">
    <property type="nucleotide sequence ID" value="NZ_AP014940.1"/>
</dbReference>
<dbReference type="Gene3D" id="3.30.70.3290">
    <property type="match status" value="1"/>
</dbReference>
<dbReference type="InterPro" id="IPR020841">
    <property type="entry name" value="PKS_Beta-ketoAc_synthase_dom"/>
</dbReference>
<dbReference type="InterPro" id="IPR001227">
    <property type="entry name" value="Ac_transferase_dom_sf"/>
</dbReference>
<feature type="domain" description="Ketosynthase family 3 (KS3)" evidence="9">
    <location>
        <begin position="8"/>
        <end position="435"/>
    </location>
</feature>
<dbReference type="GO" id="GO:0071770">
    <property type="term" value="P:DIM/DIP cell wall layer assembly"/>
    <property type="evidence" value="ECO:0007669"/>
    <property type="project" value="TreeGrafter"/>
</dbReference>
<dbReference type="InterPro" id="IPR020806">
    <property type="entry name" value="PKS_PP-bd"/>
</dbReference>
<evidence type="ECO:0000313" key="12">
    <source>
        <dbReference type="Proteomes" id="UP000218824"/>
    </source>
</evidence>
<feature type="active site" description="Proton acceptor; for dehydratase activity" evidence="7">
    <location>
        <position position="935"/>
    </location>
</feature>
<evidence type="ECO:0000256" key="7">
    <source>
        <dbReference type="PROSITE-ProRule" id="PRU01363"/>
    </source>
</evidence>
<dbReference type="InterPro" id="IPR020807">
    <property type="entry name" value="PKS_DH"/>
</dbReference>
<dbReference type="Gene3D" id="3.10.129.110">
    <property type="entry name" value="Polyketide synthase dehydratase"/>
    <property type="match status" value="1"/>
</dbReference>
<dbReference type="GO" id="GO:0031177">
    <property type="term" value="F:phosphopantetheine binding"/>
    <property type="evidence" value="ECO:0007669"/>
    <property type="project" value="InterPro"/>
</dbReference>
<dbReference type="SMART" id="SM00823">
    <property type="entry name" value="PKS_PP"/>
    <property type="match status" value="1"/>
</dbReference>
<evidence type="ECO:0000259" key="9">
    <source>
        <dbReference type="PROSITE" id="PS52004"/>
    </source>
</evidence>
<proteinExistence type="inferred from homology"/>
<dbReference type="PROSITE" id="PS52004">
    <property type="entry name" value="KS3_2"/>
    <property type="match status" value="1"/>
</dbReference>
<gene>
    <name evidence="11" type="ORF">LEN_3822</name>
</gene>
<dbReference type="InterPro" id="IPR016036">
    <property type="entry name" value="Malonyl_transacylase_ACP-bd"/>
</dbReference>
<dbReference type="Pfam" id="PF00550">
    <property type="entry name" value="PP-binding"/>
    <property type="match status" value="1"/>
</dbReference>
<dbReference type="SUPFAM" id="SSF52151">
    <property type="entry name" value="FabD/lysophospholipase-like"/>
    <property type="match status" value="1"/>
</dbReference>
<evidence type="ECO:0000256" key="5">
    <source>
        <dbReference type="ARBA" id="ARBA00022679"/>
    </source>
</evidence>
<dbReference type="SMART" id="SM00827">
    <property type="entry name" value="PKS_AT"/>
    <property type="match status" value="1"/>
</dbReference>
<dbReference type="CDD" id="cd00833">
    <property type="entry name" value="PKS"/>
    <property type="match status" value="1"/>
</dbReference>
<feature type="region of interest" description="N-terminal hotdog fold" evidence="7">
    <location>
        <begin position="891"/>
        <end position="1024"/>
    </location>
</feature>